<keyword evidence="5" id="KW-0479">Metal-binding</keyword>
<feature type="binding site" evidence="4">
    <location>
        <begin position="287"/>
        <end position="288"/>
    </location>
    <ligand>
        <name>substrate</name>
    </ligand>
</feature>
<dbReference type="InterPro" id="IPR023296">
    <property type="entry name" value="Glyco_hydro_beta-prop_sf"/>
</dbReference>
<dbReference type="SUPFAM" id="SSF75005">
    <property type="entry name" value="Arabinanase/levansucrase/invertase"/>
    <property type="match status" value="1"/>
</dbReference>
<dbReference type="Proteomes" id="UP000199376">
    <property type="component" value="Unassembled WGS sequence"/>
</dbReference>
<keyword evidence="2 5" id="KW-0106">Calcium</keyword>
<dbReference type="InterPro" id="IPR003469">
    <property type="entry name" value="Glyco_hydro_68"/>
</dbReference>
<evidence type="ECO:0000256" key="1">
    <source>
        <dbReference type="ARBA" id="ARBA00006775"/>
    </source>
</evidence>
<gene>
    <name evidence="8" type="ORF">SAMN05660453_0273</name>
</gene>
<evidence type="ECO:0000313" key="9">
    <source>
        <dbReference type="Proteomes" id="UP000199376"/>
    </source>
</evidence>
<dbReference type="RefSeq" id="WP_091501298.1">
    <property type="nucleotide sequence ID" value="NZ_FOLI01000001.1"/>
</dbReference>
<comment type="similarity">
    <text evidence="1 7">Belongs to the glycosyl hydrolase 68 family.</text>
</comment>
<feature type="binding site" evidence="4">
    <location>
        <position position="110"/>
    </location>
    <ligand>
        <name>substrate</name>
    </ligand>
</feature>
<dbReference type="CDD" id="cd08997">
    <property type="entry name" value="GH68"/>
    <property type="match status" value="1"/>
</dbReference>
<feature type="binding site" evidence="5">
    <location>
        <position position="353"/>
    </location>
    <ligand>
        <name>Ca(2+)</name>
        <dbReference type="ChEBI" id="CHEBI:29108"/>
        <label>1</label>
    </ligand>
</feature>
<dbReference type="Gene3D" id="2.115.10.20">
    <property type="entry name" value="Glycosyl hydrolase domain, family 43"/>
    <property type="match status" value="1"/>
</dbReference>
<proteinExistence type="inferred from homology"/>
<dbReference type="STRING" id="283737.SAMN05660453_0273"/>
<name>A0A1I1E3G5_9LACO</name>
<dbReference type="OrthoDB" id="2210426at2"/>
<evidence type="ECO:0000256" key="4">
    <source>
        <dbReference type="PIRSR" id="PIRSR603469-2"/>
    </source>
</evidence>
<evidence type="ECO:0000313" key="8">
    <source>
        <dbReference type="EMBL" id="SFB81627.1"/>
    </source>
</evidence>
<protein>
    <submittedName>
        <fullName evidence="8">Levansucrase</fullName>
    </submittedName>
</protein>
<feature type="binding site" evidence="5">
    <location>
        <position position="282"/>
    </location>
    <ligand>
        <name>Ca(2+)</name>
        <dbReference type="ChEBI" id="CHEBI:29108"/>
        <label>1</label>
    </ligand>
</feature>
<feature type="site" description="Transition state stabilizer" evidence="6">
    <location>
        <position position="288"/>
    </location>
</feature>
<accession>A0A1I1E3G5</accession>
<evidence type="ECO:0000256" key="7">
    <source>
        <dbReference type="RuleBase" id="RU361220"/>
    </source>
</evidence>
<evidence type="ECO:0000256" key="5">
    <source>
        <dbReference type="PIRSR" id="PIRSR603469-3"/>
    </source>
</evidence>
<dbReference type="GO" id="GO:0050053">
    <property type="term" value="F:levansucrase activity"/>
    <property type="evidence" value="ECO:0007669"/>
    <property type="project" value="InterPro"/>
</dbReference>
<dbReference type="GO" id="GO:0046872">
    <property type="term" value="F:metal ion binding"/>
    <property type="evidence" value="ECO:0007669"/>
    <property type="project" value="UniProtKB-KW"/>
</dbReference>
<dbReference type="EMBL" id="FOLI01000001">
    <property type="protein sequence ID" value="SFB81627.1"/>
    <property type="molecule type" value="Genomic_DNA"/>
</dbReference>
<feature type="binding site" evidence="4">
    <location>
        <position position="196"/>
    </location>
    <ligand>
        <name>substrate</name>
    </ligand>
</feature>
<comment type="cofactor">
    <cofactor evidence="5">
        <name>Ca(2+)</name>
        <dbReference type="ChEBI" id="CHEBI:29108"/>
    </cofactor>
</comment>
<dbReference type="Pfam" id="PF02435">
    <property type="entry name" value="Glyco_hydro_68"/>
    <property type="match status" value="1"/>
</dbReference>
<feature type="binding site" evidence="4">
    <location>
        <begin position="383"/>
        <end position="385"/>
    </location>
    <ligand>
        <name>substrate</name>
    </ligand>
</feature>
<dbReference type="AlphaFoldDB" id="A0A1I1E3G5"/>
<feature type="binding site" evidence="5">
    <location>
        <position position="313"/>
    </location>
    <ligand>
        <name>Ca(2+)</name>
        <dbReference type="ChEBI" id="CHEBI:29108"/>
        <label>1</label>
    </ligand>
</feature>
<reference evidence="8 9" key="1">
    <citation type="submission" date="2016-10" db="EMBL/GenBank/DDBJ databases">
        <authorList>
            <person name="de Groot N.N."/>
        </authorList>
    </citation>
    <scope>NUCLEOTIDE SEQUENCE [LARGE SCALE GENOMIC DNA]</scope>
    <source>
        <strain evidence="8 9">DSM 19113</strain>
    </source>
</reference>
<sequence>MERRRKNKKIKSRKRLYQVVGLATILLIGIASAFIISGQKSQQNVSDKTSSNKIGETSFYTRSDMNNIPDLISNKKYLAPTIDHDSLKKNLPNARVYDSTTGKTVSMDVWDSWPVTNPDGTVANFHGYRLVVAQTAKNGRNTGSPTKMGMFLQKDGAKQDDLSTWKFIGYVFNSTAEGVADNDYDQYFQHSIGEWSGSTIMMDSKDNTLRIFYANAFKMNGVFGQVLTTAKITLNPADGKKWSSGLVVDHSKTTDHKTVFSGDGKVYQTATQGEGKGAHFSDDITLRDPHFVQDGDKYYLAFEGNTGPAANYQGKNNFSNQSYYGSESYFKKESERLKSNSNSPEYEKTYFANGAIGKLELNKDFTVKKVMQPMVTGNATNDELERINLFKHDGRWYVFTSTWGFHMATDDEKISKNSYLLGFSSKDGINGTYKPLNGNGLVIAGQGEGVNPSSFTYSYLVLPNGNKKNNQFVVTSFEHNSTFAPSYLLKINGDKTTMINNKVLGQGMLMDNKKYYSAHAQKLS</sequence>
<dbReference type="GO" id="GO:0009758">
    <property type="term" value="P:carbohydrate utilization"/>
    <property type="evidence" value="ECO:0007669"/>
    <property type="project" value="InterPro"/>
</dbReference>
<evidence type="ECO:0000256" key="6">
    <source>
        <dbReference type="PIRSR" id="PIRSR603469-4"/>
    </source>
</evidence>
<feature type="active site" description="Nucleophile" evidence="3">
    <location>
        <position position="111"/>
    </location>
</feature>
<organism evidence="8 9">
    <name type="scientific">Fructobacillus durionis</name>
    <dbReference type="NCBI Taxonomy" id="283737"/>
    <lineage>
        <taxon>Bacteria</taxon>
        <taxon>Bacillati</taxon>
        <taxon>Bacillota</taxon>
        <taxon>Bacilli</taxon>
        <taxon>Lactobacillales</taxon>
        <taxon>Lactobacillaceae</taxon>
        <taxon>Fructobacillus</taxon>
    </lineage>
</organism>
<evidence type="ECO:0000256" key="2">
    <source>
        <dbReference type="ARBA" id="ARBA00022837"/>
    </source>
</evidence>
<feature type="binding site" evidence="5">
    <location>
        <position position="382"/>
    </location>
    <ligand>
        <name>Ca(2+)</name>
        <dbReference type="ChEBI" id="CHEBI:29108"/>
        <label>1</label>
    </ligand>
</feature>
<evidence type="ECO:0000256" key="3">
    <source>
        <dbReference type="PIRSR" id="PIRSR603469-1"/>
    </source>
</evidence>
<keyword evidence="9" id="KW-1185">Reference proteome</keyword>
<feature type="active site" description="Proton donor/acceptor" evidence="3">
    <location>
        <position position="385"/>
    </location>
</feature>